<feature type="compositionally biased region" description="Low complexity" evidence="1">
    <location>
        <begin position="41"/>
        <end position="56"/>
    </location>
</feature>
<keyword evidence="3" id="KW-1185">Reference proteome</keyword>
<sequence>MTGQERLLAALPSVRLYLYMNLHGENGDSTTHSRRKYSRGSSEPTASSSPVVTSSPDESHAYCFHSMRRRRWRKRRKEWWHRKRESHSTGGTDCRWNSWRSPEPPLGDLSDGRGSVHRIHRRCDILDSNEDSSEEGPLKKARVVEKVFEKIHRRKCRCDGILRRTASLSPRRSYPRSWLMQHENMVIDNKKHRKPPNFRKSLLTTRTVKKTFTKYNDDWNENRSSKPSWYKLLNGRSDDDEEGDDECSDDTPERR</sequence>
<evidence type="ECO:0000313" key="2">
    <source>
        <dbReference type="EMBL" id="KAL5111508.1"/>
    </source>
</evidence>
<evidence type="ECO:0000256" key="1">
    <source>
        <dbReference type="SAM" id="MobiDB-lite"/>
    </source>
</evidence>
<dbReference type="EMBL" id="JAKROA010000001">
    <property type="protein sequence ID" value="KAL5111508.1"/>
    <property type="molecule type" value="Genomic_DNA"/>
</dbReference>
<evidence type="ECO:0000313" key="3">
    <source>
        <dbReference type="Proteomes" id="UP001651158"/>
    </source>
</evidence>
<feature type="region of interest" description="Disordered" evidence="1">
    <location>
        <begin position="25"/>
        <end position="58"/>
    </location>
</feature>
<organism evidence="2 3">
    <name type="scientific">Taenia crassiceps</name>
    <dbReference type="NCBI Taxonomy" id="6207"/>
    <lineage>
        <taxon>Eukaryota</taxon>
        <taxon>Metazoa</taxon>
        <taxon>Spiralia</taxon>
        <taxon>Lophotrochozoa</taxon>
        <taxon>Platyhelminthes</taxon>
        <taxon>Cestoda</taxon>
        <taxon>Eucestoda</taxon>
        <taxon>Cyclophyllidea</taxon>
        <taxon>Taeniidae</taxon>
        <taxon>Taenia</taxon>
    </lineage>
</organism>
<gene>
    <name evidence="2" type="ORF">TcWFU_002062</name>
</gene>
<reference evidence="2 3" key="1">
    <citation type="journal article" date="2022" name="Front. Cell. Infect. Microbiol.">
        <title>The Genomes of Two Strains of Taenia crassiceps the Animal Model for the Study of Human Cysticercosis.</title>
        <authorList>
            <person name="Bobes R.J."/>
            <person name="Estrada K."/>
            <person name="Rios-Valencia D.G."/>
            <person name="Calderon-Gallegos A."/>
            <person name="de la Torre P."/>
            <person name="Carrero J.C."/>
            <person name="Sanchez-Flores A."/>
            <person name="Laclette J.P."/>
        </authorList>
    </citation>
    <scope>NUCLEOTIDE SEQUENCE [LARGE SCALE GENOMIC DNA]</scope>
    <source>
        <strain evidence="2">WFUcys</strain>
    </source>
</reference>
<protein>
    <submittedName>
        <fullName evidence="2">Uncharacterized protein</fullName>
    </submittedName>
</protein>
<proteinExistence type="predicted"/>
<dbReference type="Proteomes" id="UP001651158">
    <property type="component" value="Unassembled WGS sequence"/>
</dbReference>
<feature type="region of interest" description="Disordered" evidence="1">
    <location>
        <begin position="217"/>
        <end position="255"/>
    </location>
</feature>
<comment type="caution">
    <text evidence="2">The sequence shown here is derived from an EMBL/GenBank/DDBJ whole genome shotgun (WGS) entry which is preliminary data.</text>
</comment>
<accession>A0ABR4QPN1</accession>
<name>A0ABR4QPN1_9CEST</name>
<feature type="compositionally biased region" description="Acidic residues" evidence="1">
    <location>
        <begin position="238"/>
        <end position="255"/>
    </location>
</feature>